<name>A0A849ABM2_9ACTN</name>
<accession>A0A849ABM2</accession>
<evidence type="ECO:0000313" key="2">
    <source>
        <dbReference type="EMBL" id="NNG37083.1"/>
    </source>
</evidence>
<evidence type="ECO:0000259" key="1">
    <source>
        <dbReference type="Pfam" id="PF07811"/>
    </source>
</evidence>
<dbReference type="Proteomes" id="UP000562984">
    <property type="component" value="Unassembled WGS sequence"/>
</dbReference>
<proteinExistence type="predicted"/>
<dbReference type="EMBL" id="JABEND010000010">
    <property type="protein sequence ID" value="NNG37083.1"/>
    <property type="molecule type" value="Genomic_DNA"/>
</dbReference>
<dbReference type="Pfam" id="PF07811">
    <property type="entry name" value="TadE"/>
    <property type="match status" value="1"/>
</dbReference>
<keyword evidence="3" id="KW-1185">Reference proteome</keyword>
<organism evidence="2 3">
    <name type="scientific">Nakamurella aerolata</name>
    <dbReference type="NCBI Taxonomy" id="1656892"/>
    <lineage>
        <taxon>Bacteria</taxon>
        <taxon>Bacillati</taxon>
        <taxon>Actinomycetota</taxon>
        <taxon>Actinomycetes</taxon>
        <taxon>Nakamurellales</taxon>
        <taxon>Nakamurellaceae</taxon>
        <taxon>Nakamurella</taxon>
    </lineage>
</organism>
<sequence length="112" mass="11153">MVVVLLLMVFLALVSLALWLYSRTVLASAAAQAARYVANADVPADQAAGKVAEILGTGVAGSTSVGLRCTVDADTVGMVGVSCTMPAPGIVSLLDGVLPDVSAAGHAAKEGR</sequence>
<evidence type="ECO:0000313" key="3">
    <source>
        <dbReference type="Proteomes" id="UP000562984"/>
    </source>
</evidence>
<reference evidence="2 3" key="1">
    <citation type="submission" date="2020-05" db="EMBL/GenBank/DDBJ databases">
        <title>Nakamurella sp. DB0629 isolated from air conditioner.</title>
        <authorList>
            <person name="Kim D.H."/>
            <person name="Kim D.-U."/>
        </authorList>
    </citation>
    <scope>NUCLEOTIDE SEQUENCE [LARGE SCALE GENOMIC DNA]</scope>
    <source>
        <strain evidence="2 3">DB0629</strain>
    </source>
</reference>
<gene>
    <name evidence="2" type="ORF">HKD39_15480</name>
</gene>
<feature type="domain" description="TadE-like" evidence="1">
    <location>
        <begin position="1"/>
        <end position="35"/>
    </location>
</feature>
<comment type="caution">
    <text evidence="2">The sequence shown here is derived from an EMBL/GenBank/DDBJ whole genome shotgun (WGS) entry which is preliminary data.</text>
</comment>
<protein>
    <recommendedName>
        <fullName evidence="1">TadE-like domain-containing protein</fullName>
    </recommendedName>
</protein>
<dbReference type="InterPro" id="IPR012495">
    <property type="entry name" value="TadE-like_dom"/>
</dbReference>
<dbReference type="AlphaFoldDB" id="A0A849ABM2"/>